<dbReference type="Gene3D" id="3.30.70.270">
    <property type="match status" value="1"/>
</dbReference>
<dbReference type="PROSITE" id="PS50113">
    <property type="entry name" value="PAC"/>
    <property type="match status" value="2"/>
</dbReference>
<dbReference type="EMBL" id="CP000267">
    <property type="protein sequence ID" value="ABD71309.1"/>
    <property type="molecule type" value="Genomic_DNA"/>
</dbReference>
<dbReference type="InterPro" id="IPR001610">
    <property type="entry name" value="PAC"/>
</dbReference>
<dbReference type="InterPro" id="IPR000014">
    <property type="entry name" value="PAS"/>
</dbReference>
<sequence>MKRFLRHARHWLLLVVCLGALGAYLAYNLHGEHERVEATERERLATQSKVIEDNLSRQLVAINLALESIMVELPDWAGRPDGRELVSRRLKSMEVSMPSVRTFAVLDEKGTVTASNREELLGRNFHDRDYFQTALRAPSTKTLYVSAPFKTVLDTFVISVARVITGPQGQFAGLVSASVDPVDMQILLNSVRYADDMRSMLVHGDGTIFVSQPALVDVVGKNLSVAGSFFRQHLESKRPVSYFEGKAITTGDKRLPVLRTIQPADLTMDKPLVVSVSRGWDAMFAPWQRDVRSQLLVYALFGLLCMAGLIIYQRQRVQQRMINQRLKLATEATGVGIWEFDLKTRRYHWDLAMFGLFGLNPQTVNALNNDWQQLLLPGELLRMKDATRVTIKQGQAFDLTFQIRRQDGQVRFMRNRAVLYNDGSHAASRLIGTTEDVTERKLREADLRVAATAFECQESIMVTDANQLILRVNRAFTELFGYTAQDVLGATPRVLQSGRHDPAFYAAMWDGITRGGAWQGEIWDRRKNGECFPVWLSITVVCGDDGGVSHYVATHTDITLRKAAEDDIRQLAFYDPLTGLPNRRLLQDRLHQAMSQARRERGRLALLFLDLDKFKPVNDDFGHQAGDELLQAVAQRLQACVRESDTVARLGGDEFVLLLPSIEAAQDAMAVAEKIHQAFGRPFTLSAGRNATMSFSTGIAVYPEHASDEKALMRHADEAMYQAKAAGRDRFVLFAPASEPATLLTPADSGGTAPTIG</sequence>
<dbReference type="Pfam" id="PF02743">
    <property type="entry name" value="dCache_1"/>
    <property type="match status" value="1"/>
</dbReference>
<dbReference type="CDD" id="cd12915">
    <property type="entry name" value="PDC2_DGC_like"/>
    <property type="match status" value="1"/>
</dbReference>
<dbReference type="PROSITE" id="PS50112">
    <property type="entry name" value="PAS"/>
    <property type="match status" value="1"/>
</dbReference>
<keyword evidence="2" id="KW-1003">Cell membrane</keyword>
<dbReference type="Pfam" id="PF00990">
    <property type="entry name" value="GGDEF"/>
    <property type="match status" value="1"/>
</dbReference>
<feature type="transmembrane region" description="Helical" evidence="6">
    <location>
        <begin position="295"/>
        <end position="312"/>
    </location>
</feature>
<dbReference type="Pfam" id="PF08447">
    <property type="entry name" value="PAS_3"/>
    <property type="match status" value="1"/>
</dbReference>
<dbReference type="InterPro" id="IPR013655">
    <property type="entry name" value="PAS_fold_3"/>
</dbReference>
<dbReference type="eggNOG" id="COG2199">
    <property type="taxonomic scope" value="Bacteria"/>
</dbReference>
<dbReference type="STRING" id="338969.Rfer_3606"/>
<dbReference type="GO" id="GO:0005886">
    <property type="term" value="C:plasma membrane"/>
    <property type="evidence" value="ECO:0007669"/>
    <property type="project" value="UniProtKB-SubCell"/>
</dbReference>
<feature type="domain" description="PAS" evidence="7">
    <location>
        <begin position="443"/>
        <end position="489"/>
    </location>
</feature>
<dbReference type="CDD" id="cd00130">
    <property type="entry name" value="PAS"/>
    <property type="match status" value="2"/>
</dbReference>
<dbReference type="PANTHER" id="PTHR46663:SF3">
    <property type="entry name" value="SLL0267 PROTEIN"/>
    <property type="match status" value="1"/>
</dbReference>
<evidence type="ECO:0000256" key="4">
    <source>
        <dbReference type="ARBA" id="ARBA00022989"/>
    </source>
</evidence>
<dbReference type="eggNOG" id="COG4191">
    <property type="taxonomic scope" value="Bacteria"/>
</dbReference>
<keyword evidence="3 6" id="KW-0812">Transmembrane</keyword>
<accession>Q21SE4</accession>
<dbReference type="SUPFAM" id="SSF55073">
    <property type="entry name" value="Nucleotide cyclase"/>
    <property type="match status" value="1"/>
</dbReference>
<dbReference type="InterPro" id="IPR035965">
    <property type="entry name" value="PAS-like_dom_sf"/>
</dbReference>
<reference evidence="11" key="1">
    <citation type="submission" date="2006-02" db="EMBL/GenBank/DDBJ databases">
        <title>Complete sequence of chromosome of Rhodoferax ferrireducens DSM 15236.</title>
        <authorList>
            <person name="Copeland A."/>
            <person name="Lucas S."/>
            <person name="Lapidus A."/>
            <person name="Barry K."/>
            <person name="Detter J.C."/>
            <person name="Glavina del Rio T."/>
            <person name="Hammon N."/>
            <person name="Israni S."/>
            <person name="Pitluck S."/>
            <person name="Brettin T."/>
            <person name="Bruce D."/>
            <person name="Han C."/>
            <person name="Tapia R."/>
            <person name="Gilna P."/>
            <person name="Kiss H."/>
            <person name="Schmutz J."/>
            <person name="Larimer F."/>
            <person name="Land M."/>
            <person name="Kyrpides N."/>
            <person name="Ivanova N."/>
            <person name="Richardson P."/>
        </authorList>
    </citation>
    <scope>NUCLEOTIDE SEQUENCE [LARGE SCALE GENOMIC DNA]</scope>
    <source>
        <strain evidence="11">ATCC BAA-621 / DSM 15236 / T118</strain>
    </source>
</reference>
<dbReference type="Proteomes" id="UP000008332">
    <property type="component" value="Chromosome"/>
</dbReference>
<dbReference type="InterPro" id="IPR000700">
    <property type="entry name" value="PAS-assoc_C"/>
</dbReference>
<feature type="domain" description="PAC" evidence="8">
    <location>
        <begin position="518"/>
        <end position="570"/>
    </location>
</feature>
<evidence type="ECO:0000259" key="9">
    <source>
        <dbReference type="PROSITE" id="PS50887"/>
    </source>
</evidence>
<dbReference type="Gene3D" id="2.10.70.100">
    <property type="match status" value="1"/>
</dbReference>
<dbReference type="NCBIfam" id="TIGR00254">
    <property type="entry name" value="GGDEF"/>
    <property type="match status" value="1"/>
</dbReference>
<evidence type="ECO:0000256" key="6">
    <source>
        <dbReference type="SAM" id="Phobius"/>
    </source>
</evidence>
<dbReference type="NCBIfam" id="TIGR00229">
    <property type="entry name" value="sensory_box"/>
    <property type="match status" value="2"/>
</dbReference>
<evidence type="ECO:0000256" key="3">
    <source>
        <dbReference type="ARBA" id="ARBA00022692"/>
    </source>
</evidence>
<dbReference type="InterPro" id="IPR033479">
    <property type="entry name" value="dCache_1"/>
</dbReference>
<proteinExistence type="predicted"/>
<dbReference type="RefSeq" id="WP_011465872.1">
    <property type="nucleotide sequence ID" value="NC_007908.1"/>
</dbReference>
<dbReference type="InterPro" id="IPR029787">
    <property type="entry name" value="Nucleotide_cyclase"/>
</dbReference>
<gene>
    <name evidence="10" type="ordered locus">Rfer_3606</name>
</gene>
<dbReference type="SMART" id="SM00091">
    <property type="entry name" value="PAS"/>
    <property type="match status" value="2"/>
</dbReference>
<dbReference type="CDD" id="cd01949">
    <property type="entry name" value="GGDEF"/>
    <property type="match status" value="1"/>
</dbReference>
<dbReference type="InterPro" id="IPR043128">
    <property type="entry name" value="Rev_trsase/Diguanyl_cyclase"/>
</dbReference>
<evidence type="ECO:0000259" key="8">
    <source>
        <dbReference type="PROSITE" id="PS50113"/>
    </source>
</evidence>
<dbReference type="Pfam" id="PF13426">
    <property type="entry name" value="PAS_9"/>
    <property type="match status" value="1"/>
</dbReference>
<dbReference type="AlphaFoldDB" id="Q21SE4"/>
<dbReference type="PROSITE" id="PS50887">
    <property type="entry name" value="GGDEF"/>
    <property type="match status" value="1"/>
</dbReference>
<dbReference type="InterPro" id="IPR052163">
    <property type="entry name" value="DGC-Regulatory_Protein"/>
</dbReference>
<dbReference type="Gene3D" id="3.30.450.20">
    <property type="entry name" value="PAS domain"/>
    <property type="match status" value="3"/>
</dbReference>
<dbReference type="FunFam" id="3.30.70.270:FF:000001">
    <property type="entry name" value="Diguanylate cyclase domain protein"/>
    <property type="match status" value="1"/>
</dbReference>
<dbReference type="HOGENOM" id="CLU_343477_0_0_4"/>
<keyword evidence="4 6" id="KW-1133">Transmembrane helix</keyword>
<dbReference type="KEGG" id="rfr:Rfer_3606"/>
<dbReference type="PANTHER" id="PTHR46663">
    <property type="entry name" value="DIGUANYLATE CYCLASE DGCT-RELATED"/>
    <property type="match status" value="1"/>
</dbReference>
<protein>
    <submittedName>
        <fullName evidence="10">Diguanylate cyclase with PAS/PAC sensor</fullName>
    </submittedName>
</protein>
<dbReference type="SMART" id="SM00267">
    <property type="entry name" value="GGDEF"/>
    <property type="match status" value="1"/>
</dbReference>
<evidence type="ECO:0000256" key="1">
    <source>
        <dbReference type="ARBA" id="ARBA00004651"/>
    </source>
</evidence>
<dbReference type="InterPro" id="IPR000160">
    <property type="entry name" value="GGDEF_dom"/>
</dbReference>
<dbReference type="SUPFAM" id="SSF55785">
    <property type="entry name" value="PYP-like sensor domain (PAS domain)"/>
    <property type="match status" value="2"/>
</dbReference>
<organism evidence="10 11">
    <name type="scientific">Albidiferax ferrireducens (strain ATCC BAA-621 / DSM 15236 / T118)</name>
    <name type="common">Rhodoferax ferrireducens</name>
    <dbReference type="NCBI Taxonomy" id="338969"/>
    <lineage>
        <taxon>Bacteria</taxon>
        <taxon>Pseudomonadati</taxon>
        <taxon>Pseudomonadota</taxon>
        <taxon>Betaproteobacteria</taxon>
        <taxon>Burkholderiales</taxon>
        <taxon>Comamonadaceae</taxon>
        <taxon>Rhodoferax</taxon>
    </lineage>
</organism>
<evidence type="ECO:0000313" key="11">
    <source>
        <dbReference type="Proteomes" id="UP000008332"/>
    </source>
</evidence>
<name>Q21SE4_ALBFT</name>
<dbReference type="SMART" id="SM00086">
    <property type="entry name" value="PAC"/>
    <property type="match status" value="2"/>
</dbReference>
<dbReference type="CDD" id="cd12914">
    <property type="entry name" value="PDC1_DGC_like"/>
    <property type="match status" value="1"/>
</dbReference>
<feature type="domain" description="GGDEF" evidence="9">
    <location>
        <begin position="602"/>
        <end position="736"/>
    </location>
</feature>
<evidence type="ECO:0000259" key="7">
    <source>
        <dbReference type="PROSITE" id="PS50112"/>
    </source>
</evidence>
<feature type="domain" description="PAC" evidence="8">
    <location>
        <begin position="397"/>
        <end position="449"/>
    </location>
</feature>
<keyword evidence="11" id="KW-1185">Reference proteome</keyword>
<evidence type="ECO:0000256" key="5">
    <source>
        <dbReference type="ARBA" id="ARBA00023136"/>
    </source>
</evidence>
<dbReference type="GO" id="GO:0003824">
    <property type="term" value="F:catalytic activity"/>
    <property type="evidence" value="ECO:0007669"/>
    <property type="project" value="UniProtKB-ARBA"/>
</dbReference>
<keyword evidence="5 6" id="KW-0472">Membrane</keyword>
<comment type="subcellular location">
    <subcellularLocation>
        <location evidence="1">Cell membrane</location>
        <topology evidence="1">Multi-pass membrane protein</topology>
    </subcellularLocation>
</comment>
<evidence type="ECO:0000313" key="10">
    <source>
        <dbReference type="EMBL" id="ABD71309.1"/>
    </source>
</evidence>
<evidence type="ECO:0000256" key="2">
    <source>
        <dbReference type="ARBA" id="ARBA00022475"/>
    </source>
</evidence>